<proteinExistence type="inferred from homology"/>
<dbReference type="KEGG" id="lbc:LACBIDRAFT_316981"/>
<dbReference type="InterPro" id="IPR011009">
    <property type="entry name" value="Kinase-like_dom_sf"/>
</dbReference>
<dbReference type="GeneID" id="6074330"/>
<keyword evidence="9" id="KW-1185">Reference proteome</keyword>
<dbReference type="PANTHER" id="PTHR36091">
    <property type="entry name" value="ALTERED INHERITANCE OF MITOCHONDRIA PROTEIN 9, MITOCHONDRIAL"/>
    <property type="match status" value="1"/>
</dbReference>
<evidence type="ECO:0000256" key="6">
    <source>
        <dbReference type="ARBA" id="ARBA00031849"/>
    </source>
</evidence>
<evidence type="ECO:0000256" key="1">
    <source>
        <dbReference type="ARBA" id="ARBA00004173"/>
    </source>
</evidence>
<dbReference type="Pfam" id="PF01636">
    <property type="entry name" value="APH"/>
    <property type="match status" value="1"/>
</dbReference>
<evidence type="ECO:0000256" key="4">
    <source>
        <dbReference type="ARBA" id="ARBA00022946"/>
    </source>
</evidence>
<keyword evidence="4" id="KW-0809">Transit peptide</keyword>
<accession>B0D439</accession>
<keyword evidence="5" id="KW-0496">Mitochondrion</keyword>
<evidence type="ECO:0000313" key="9">
    <source>
        <dbReference type="Proteomes" id="UP000001194"/>
    </source>
</evidence>
<evidence type="ECO:0000256" key="5">
    <source>
        <dbReference type="ARBA" id="ARBA00023128"/>
    </source>
</evidence>
<dbReference type="HOGENOM" id="CLU_019189_0_0_1"/>
<dbReference type="PANTHER" id="PTHR36091:SF1">
    <property type="entry name" value="ALTERED INHERITANCE OF MITOCHONDRIA PROTEIN 9, MITOCHONDRIAL"/>
    <property type="match status" value="1"/>
</dbReference>
<evidence type="ECO:0000256" key="2">
    <source>
        <dbReference type="ARBA" id="ARBA00005543"/>
    </source>
</evidence>
<reference evidence="8 9" key="1">
    <citation type="journal article" date="2008" name="Nature">
        <title>The genome of Laccaria bicolor provides insights into mycorrhizal symbiosis.</title>
        <authorList>
            <person name="Martin F."/>
            <person name="Aerts A."/>
            <person name="Ahren D."/>
            <person name="Brun A."/>
            <person name="Danchin E.G.J."/>
            <person name="Duchaussoy F."/>
            <person name="Gibon J."/>
            <person name="Kohler A."/>
            <person name="Lindquist E."/>
            <person name="Pereda V."/>
            <person name="Salamov A."/>
            <person name="Shapiro H.J."/>
            <person name="Wuyts J."/>
            <person name="Blaudez D."/>
            <person name="Buee M."/>
            <person name="Brokstein P."/>
            <person name="Canbaeck B."/>
            <person name="Cohen D."/>
            <person name="Courty P.E."/>
            <person name="Coutinho P.M."/>
            <person name="Delaruelle C."/>
            <person name="Detter J.C."/>
            <person name="Deveau A."/>
            <person name="DiFazio S."/>
            <person name="Duplessis S."/>
            <person name="Fraissinet-Tachet L."/>
            <person name="Lucic E."/>
            <person name="Frey-Klett P."/>
            <person name="Fourrey C."/>
            <person name="Feussner I."/>
            <person name="Gay G."/>
            <person name="Grimwood J."/>
            <person name="Hoegger P.J."/>
            <person name="Jain P."/>
            <person name="Kilaru S."/>
            <person name="Labbe J."/>
            <person name="Lin Y.C."/>
            <person name="Legue V."/>
            <person name="Le Tacon F."/>
            <person name="Marmeisse R."/>
            <person name="Melayah D."/>
            <person name="Montanini B."/>
            <person name="Muratet M."/>
            <person name="Nehls U."/>
            <person name="Niculita-Hirzel H."/>
            <person name="Oudot-Le Secq M.P."/>
            <person name="Peter M."/>
            <person name="Quesneville H."/>
            <person name="Rajashekar B."/>
            <person name="Reich M."/>
            <person name="Rouhier N."/>
            <person name="Schmutz J."/>
            <person name="Yin T."/>
            <person name="Chalot M."/>
            <person name="Henrissat B."/>
            <person name="Kuees U."/>
            <person name="Lucas S."/>
            <person name="Van de Peer Y."/>
            <person name="Podila G.K."/>
            <person name="Polle A."/>
            <person name="Pukkila P.J."/>
            <person name="Richardson P.M."/>
            <person name="Rouze P."/>
            <person name="Sanders I.R."/>
            <person name="Stajich J.E."/>
            <person name="Tunlid A."/>
            <person name="Tuskan G."/>
            <person name="Grigoriev I.V."/>
        </authorList>
    </citation>
    <scope>NUCLEOTIDE SEQUENCE [LARGE SCALE GENOMIC DNA]</scope>
    <source>
        <strain evidence="9">S238N-H82 / ATCC MYA-4686</strain>
    </source>
</reference>
<comment type="subcellular location">
    <subcellularLocation>
        <location evidence="1">Mitochondrion</location>
    </subcellularLocation>
</comment>
<name>B0D439_LACBS</name>
<dbReference type="EMBL" id="DS547097">
    <property type="protein sequence ID" value="EDR10263.1"/>
    <property type="molecule type" value="Genomic_DNA"/>
</dbReference>
<dbReference type="InterPro" id="IPR051035">
    <property type="entry name" value="Mito_inheritance_9"/>
</dbReference>
<dbReference type="OrthoDB" id="2968323at2759"/>
<dbReference type="SUPFAM" id="SSF56112">
    <property type="entry name" value="Protein kinase-like (PK-like)"/>
    <property type="match status" value="1"/>
</dbReference>
<protein>
    <recommendedName>
        <fullName evidence="3">Altered inheritance of mitochondria protein 9, mitochondrial</fullName>
    </recommendedName>
    <alternativeName>
        <fullName evidence="6">Found in mitochondrial proteome protein 29</fullName>
    </alternativeName>
</protein>
<dbReference type="STRING" id="486041.B0D439"/>
<comment type="similarity">
    <text evidence="2">Belongs to the AIM9 family.</text>
</comment>
<evidence type="ECO:0000259" key="7">
    <source>
        <dbReference type="Pfam" id="PF01636"/>
    </source>
</evidence>
<evidence type="ECO:0000313" key="8">
    <source>
        <dbReference type="EMBL" id="EDR10263.1"/>
    </source>
</evidence>
<dbReference type="Gene3D" id="3.90.1200.10">
    <property type="match status" value="1"/>
</dbReference>
<dbReference type="GO" id="GO:0005739">
    <property type="term" value="C:mitochondrion"/>
    <property type="evidence" value="ECO:0007669"/>
    <property type="project" value="UniProtKB-SubCell"/>
</dbReference>
<dbReference type="Proteomes" id="UP000001194">
    <property type="component" value="Unassembled WGS sequence"/>
</dbReference>
<dbReference type="RefSeq" id="XP_001878713.1">
    <property type="nucleotide sequence ID" value="XM_001878678.1"/>
</dbReference>
<dbReference type="AlphaFoldDB" id="B0D439"/>
<sequence>MLSSILKLLTKKRSVRLPTANQDFFRHTTNTWLFNASARTSNRIFELELDDGSQLIAKIPFPIAGPPHYTTASEVATIRCYAREMLRIPVPRVISWCSKAENTPVKSEFIIMEKVQGVQLYDHLAKLDKKPWIQFTSDLVKMEKRLTDAELSDLGSLYFERDLPPGTKKTSMRLIDKNGTNVNHDGICIGPSVDRRFWRGERTNMQTDRGPWDSLPDYTRAIIDCEIQWLRSHAKPHPKDSPLFRSDRENDPQTHIHLLEKYALVVDALVPRADLCTFRLWHPDLHLSNILISGPDLGNVAGVIDWQEACIDPLLVVGSVPDFMGYPGGKYVPQTSPPGKATPDPVLPEIFDELDAIEKQKAEDELKAAKRYQG</sequence>
<dbReference type="InterPro" id="IPR002575">
    <property type="entry name" value="Aminoglycoside_PTrfase"/>
</dbReference>
<evidence type="ECO:0000256" key="3">
    <source>
        <dbReference type="ARBA" id="ARBA00016197"/>
    </source>
</evidence>
<feature type="domain" description="Aminoglycoside phosphotransferase" evidence="7">
    <location>
        <begin position="38"/>
        <end position="315"/>
    </location>
</feature>
<dbReference type="InParanoid" id="B0D439"/>
<gene>
    <name evidence="8" type="ORF">LACBIDRAFT_316981</name>
</gene>
<organism evidence="9">
    <name type="scientific">Laccaria bicolor (strain S238N-H82 / ATCC MYA-4686)</name>
    <name type="common">Bicoloured deceiver</name>
    <name type="synonym">Laccaria laccata var. bicolor</name>
    <dbReference type="NCBI Taxonomy" id="486041"/>
    <lineage>
        <taxon>Eukaryota</taxon>
        <taxon>Fungi</taxon>
        <taxon>Dikarya</taxon>
        <taxon>Basidiomycota</taxon>
        <taxon>Agaricomycotina</taxon>
        <taxon>Agaricomycetes</taxon>
        <taxon>Agaricomycetidae</taxon>
        <taxon>Agaricales</taxon>
        <taxon>Agaricineae</taxon>
        <taxon>Hydnangiaceae</taxon>
        <taxon>Laccaria</taxon>
    </lineage>
</organism>